<name>A0ABP6U5A9_9ACTN</name>
<evidence type="ECO:0000313" key="3">
    <source>
        <dbReference type="Proteomes" id="UP001501455"/>
    </source>
</evidence>
<feature type="domain" description="Bacterial bifunctional deaminase-reductase C-terminal" evidence="1">
    <location>
        <begin position="3"/>
        <end position="187"/>
    </location>
</feature>
<dbReference type="Gene3D" id="3.40.430.10">
    <property type="entry name" value="Dihydrofolate Reductase, subunit A"/>
    <property type="match status" value="1"/>
</dbReference>
<dbReference type="InterPro" id="IPR024072">
    <property type="entry name" value="DHFR-like_dom_sf"/>
</dbReference>
<dbReference type="PANTHER" id="PTHR38011">
    <property type="entry name" value="DIHYDROFOLATE REDUCTASE FAMILY PROTEIN (AFU_ORTHOLOGUE AFUA_8G06820)"/>
    <property type="match status" value="1"/>
</dbReference>
<dbReference type="InterPro" id="IPR050765">
    <property type="entry name" value="Riboflavin_Biosynth_HTPR"/>
</dbReference>
<dbReference type="SUPFAM" id="SSF53597">
    <property type="entry name" value="Dihydrofolate reductase-like"/>
    <property type="match status" value="1"/>
</dbReference>
<gene>
    <name evidence="2" type="ORF">GCM10019016_099760</name>
</gene>
<comment type="caution">
    <text evidence="2">The sequence shown here is derived from an EMBL/GenBank/DDBJ whole genome shotgun (WGS) entry which is preliminary data.</text>
</comment>
<evidence type="ECO:0000259" key="1">
    <source>
        <dbReference type="Pfam" id="PF01872"/>
    </source>
</evidence>
<proteinExistence type="predicted"/>
<dbReference type="InterPro" id="IPR002734">
    <property type="entry name" value="RibDG_C"/>
</dbReference>
<dbReference type="EMBL" id="BAAAXF010000072">
    <property type="protein sequence ID" value="GAA3502867.1"/>
    <property type="molecule type" value="Genomic_DNA"/>
</dbReference>
<sequence>MRIVVTEFISLDGVVQAPGGPQEDTDGGFAHGGWSHPYFDPEVLGGAFDAGLGRAEALLFGRRTWQTMAGAWPERAGDPFADRMNSLPKYVVSGTLGESDLTWNNTRLIPAGEAVARIRGLRAAEGGDLAMMGSPTLVRTLLGEDLVDELQLIVMPVILGGGKSIFPTDGAKHPFELVSTTTAKTGAQVCVYRPATPPASAEG</sequence>
<dbReference type="Pfam" id="PF01872">
    <property type="entry name" value="RibD_C"/>
    <property type="match status" value="1"/>
</dbReference>
<evidence type="ECO:0000313" key="2">
    <source>
        <dbReference type="EMBL" id="GAA3502867.1"/>
    </source>
</evidence>
<reference evidence="3" key="1">
    <citation type="journal article" date="2019" name="Int. J. Syst. Evol. Microbiol.">
        <title>The Global Catalogue of Microorganisms (GCM) 10K type strain sequencing project: providing services to taxonomists for standard genome sequencing and annotation.</title>
        <authorList>
            <consortium name="The Broad Institute Genomics Platform"/>
            <consortium name="The Broad Institute Genome Sequencing Center for Infectious Disease"/>
            <person name="Wu L."/>
            <person name="Ma J."/>
        </authorList>
    </citation>
    <scope>NUCLEOTIDE SEQUENCE [LARGE SCALE GENOMIC DNA]</scope>
    <source>
        <strain evidence="3">JCM 4816</strain>
    </source>
</reference>
<dbReference type="RefSeq" id="WP_345583887.1">
    <property type="nucleotide sequence ID" value="NZ_BAAAXF010000072.1"/>
</dbReference>
<keyword evidence="3" id="KW-1185">Reference proteome</keyword>
<accession>A0ABP6U5A9</accession>
<protein>
    <submittedName>
        <fullName evidence="2">Dihydrofolate reductase family protein</fullName>
    </submittedName>
</protein>
<dbReference type="PANTHER" id="PTHR38011:SF2">
    <property type="entry name" value="BIFUNCTIONAL DEAMINASE-REDUCTASE DOMAIN PROTEIN"/>
    <property type="match status" value="1"/>
</dbReference>
<dbReference type="Proteomes" id="UP001501455">
    <property type="component" value="Unassembled WGS sequence"/>
</dbReference>
<organism evidence="2 3">
    <name type="scientific">Streptomyces prasinosporus</name>
    <dbReference type="NCBI Taxonomy" id="68256"/>
    <lineage>
        <taxon>Bacteria</taxon>
        <taxon>Bacillati</taxon>
        <taxon>Actinomycetota</taxon>
        <taxon>Actinomycetes</taxon>
        <taxon>Kitasatosporales</taxon>
        <taxon>Streptomycetaceae</taxon>
        <taxon>Streptomyces</taxon>
        <taxon>Streptomyces albogriseolus group</taxon>
    </lineage>
</organism>